<feature type="compositionally biased region" description="Basic and acidic residues" evidence="1">
    <location>
        <begin position="35"/>
        <end position="51"/>
    </location>
</feature>
<protein>
    <submittedName>
        <fullName evidence="2">Uncharacterized protein</fullName>
    </submittedName>
</protein>
<feature type="region of interest" description="Disordered" evidence="1">
    <location>
        <begin position="35"/>
        <end position="87"/>
    </location>
</feature>
<feature type="region of interest" description="Disordered" evidence="1">
    <location>
        <begin position="117"/>
        <end position="136"/>
    </location>
</feature>
<name>K0ST49_THAOC</name>
<comment type="caution">
    <text evidence="2">The sequence shown here is derived from an EMBL/GenBank/DDBJ whole genome shotgun (WGS) entry which is preliminary data.</text>
</comment>
<feature type="compositionally biased region" description="Polar residues" evidence="1">
    <location>
        <begin position="52"/>
        <end position="62"/>
    </location>
</feature>
<sequence length="230" mass="24889">TVITQQLKDTVAMAGDGGGWRMATLDTLCFTTEGRQARTKDRSKDQDRQHTGDTNTSDTRQTGHMAVLPPDVSPFGQFTSARREGARNRNANVLSSVSGLTEDGDFAIFGVNAQECDLDDQSSSSQGESPSVNTGAAIGWEGVGGMLFNEELLRSGRVDLGVGSSNRYRDFRGNEVVAKADPAVTTWLRKVLPALNEDDAKAYSEGMYVIGVFRNGNLLSSVHYHSDHHC</sequence>
<feature type="compositionally biased region" description="Low complexity" evidence="1">
    <location>
        <begin position="122"/>
        <end position="131"/>
    </location>
</feature>
<keyword evidence="3" id="KW-1185">Reference proteome</keyword>
<accession>K0ST49</accession>
<gene>
    <name evidence="2" type="ORF">THAOC_09163</name>
</gene>
<organism evidence="2 3">
    <name type="scientific">Thalassiosira oceanica</name>
    <name type="common">Marine diatom</name>
    <dbReference type="NCBI Taxonomy" id="159749"/>
    <lineage>
        <taxon>Eukaryota</taxon>
        <taxon>Sar</taxon>
        <taxon>Stramenopiles</taxon>
        <taxon>Ochrophyta</taxon>
        <taxon>Bacillariophyta</taxon>
        <taxon>Coscinodiscophyceae</taxon>
        <taxon>Thalassiosirophycidae</taxon>
        <taxon>Thalassiosirales</taxon>
        <taxon>Thalassiosiraceae</taxon>
        <taxon>Thalassiosira</taxon>
    </lineage>
</organism>
<dbReference type="AlphaFoldDB" id="K0ST49"/>
<evidence type="ECO:0000313" key="2">
    <source>
        <dbReference type="EMBL" id="EJK69563.1"/>
    </source>
</evidence>
<evidence type="ECO:0000313" key="3">
    <source>
        <dbReference type="Proteomes" id="UP000266841"/>
    </source>
</evidence>
<dbReference type="Proteomes" id="UP000266841">
    <property type="component" value="Unassembled WGS sequence"/>
</dbReference>
<feature type="non-terminal residue" evidence="2">
    <location>
        <position position="1"/>
    </location>
</feature>
<evidence type="ECO:0000256" key="1">
    <source>
        <dbReference type="SAM" id="MobiDB-lite"/>
    </source>
</evidence>
<proteinExistence type="predicted"/>
<dbReference type="EMBL" id="AGNL01009882">
    <property type="protein sequence ID" value="EJK69563.1"/>
    <property type="molecule type" value="Genomic_DNA"/>
</dbReference>
<reference evidence="2 3" key="1">
    <citation type="journal article" date="2012" name="Genome Biol.">
        <title>Genome and low-iron response of an oceanic diatom adapted to chronic iron limitation.</title>
        <authorList>
            <person name="Lommer M."/>
            <person name="Specht M."/>
            <person name="Roy A.S."/>
            <person name="Kraemer L."/>
            <person name="Andreson R."/>
            <person name="Gutowska M.A."/>
            <person name="Wolf J."/>
            <person name="Bergner S.V."/>
            <person name="Schilhabel M.B."/>
            <person name="Klostermeier U.C."/>
            <person name="Beiko R.G."/>
            <person name="Rosenstiel P."/>
            <person name="Hippler M."/>
            <person name="Laroche J."/>
        </authorList>
    </citation>
    <scope>NUCLEOTIDE SEQUENCE [LARGE SCALE GENOMIC DNA]</scope>
    <source>
        <strain evidence="2 3">CCMP1005</strain>
    </source>
</reference>